<evidence type="ECO:0000313" key="5">
    <source>
        <dbReference type="EMBL" id="MBO8202714.1"/>
    </source>
</evidence>
<evidence type="ECO:0000256" key="2">
    <source>
        <dbReference type="ARBA" id="ARBA00022692"/>
    </source>
</evidence>
<dbReference type="PANTHER" id="PTHR43847">
    <property type="entry name" value="BLL3993 PROTEIN"/>
    <property type="match status" value="1"/>
</dbReference>
<proteinExistence type="predicted"/>
<evidence type="ECO:0000256" key="4">
    <source>
        <dbReference type="ARBA" id="ARBA00023136"/>
    </source>
</evidence>
<sequence>MTRRHGTGGKPAESEQRSALILLSVSTLGQAGALALARRAPTVSLTGNRTTAAATALPVVWTGLALRWYSVRTLGTYFRATVDVRPDQPVIRTGPYRYVRHPSYTGGLLAVAGAGLILDDAPAWLLLTGSTLAALLYRIHTEEAMLTRHLAPDYPRYAATTYRLIPGIW</sequence>
<dbReference type="Gene3D" id="1.20.120.1630">
    <property type="match status" value="1"/>
</dbReference>
<keyword evidence="2" id="KW-0812">Transmembrane</keyword>
<comment type="subcellular location">
    <subcellularLocation>
        <location evidence="1">Membrane</location>
        <topology evidence="1">Multi-pass membrane protein</topology>
    </subcellularLocation>
</comment>
<dbReference type="PANTHER" id="PTHR43847:SF1">
    <property type="entry name" value="BLL3993 PROTEIN"/>
    <property type="match status" value="1"/>
</dbReference>
<keyword evidence="3" id="KW-1133">Transmembrane helix</keyword>
<keyword evidence="4" id="KW-0472">Membrane</keyword>
<dbReference type="Proteomes" id="UP000721954">
    <property type="component" value="Unassembled WGS sequence"/>
</dbReference>
<dbReference type="EMBL" id="JAFFZM010000027">
    <property type="protein sequence ID" value="MBO8202714.1"/>
    <property type="molecule type" value="Genomic_DNA"/>
</dbReference>
<gene>
    <name evidence="5" type="ORF">JW613_31225</name>
</gene>
<dbReference type="RefSeq" id="WP_209214229.1">
    <property type="nucleotide sequence ID" value="NZ_JAFFZM010000027.1"/>
</dbReference>
<dbReference type="Pfam" id="PF04140">
    <property type="entry name" value="ICMT"/>
    <property type="match status" value="1"/>
</dbReference>
<dbReference type="GeneID" id="96263088"/>
<dbReference type="InterPro" id="IPR052527">
    <property type="entry name" value="Metal_cation-efflux_comp"/>
</dbReference>
<dbReference type="InterPro" id="IPR007269">
    <property type="entry name" value="ICMT_MeTrfase"/>
</dbReference>
<reference evidence="5 6" key="1">
    <citation type="submission" date="2021-02" db="EMBL/GenBank/DDBJ databases">
        <title>Streptomyces spirodelae sp. nov., isolated from duckweed.</title>
        <authorList>
            <person name="Saimee Y."/>
            <person name="Duangmal K."/>
        </authorList>
    </citation>
    <scope>NUCLEOTIDE SEQUENCE [LARGE SCALE GENOMIC DNA]</scope>
    <source>
        <strain evidence="5 6">DSM 42105</strain>
    </source>
</reference>
<evidence type="ECO:0000256" key="1">
    <source>
        <dbReference type="ARBA" id="ARBA00004141"/>
    </source>
</evidence>
<name>A0ABS3Y4Y0_9ACTN</name>
<evidence type="ECO:0000256" key="3">
    <source>
        <dbReference type="ARBA" id="ARBA00022989"/>
    </source>
</evidence>
<organism evidence="5 6">
    <name type="scientific">Streptomyces smyrnaeus</name>
    <dbReference type="NCBI Taxonomy" id="1387713"/>
    <lineage>
        <taxon>Bacteria</taxon>
        <taxon>Bacillati</taxon>
        <taxon>Actinomycetota</taxon>
        <taxon>Actinomycetes</taxon>
        <taxon>Kitasatosporales</taxon>
        <taxon>Streptomycetaceae</taxon>
        <taxon>Streptomyces</taxon>
    </lineage>
</organism>
<protein>
    <submittedName>
        <fullName evidence="5">Isoprenylcysteine carboxylmethyltransferase family protein</fullName>
    </submittedName>
</protein>
<keyword evidence="6" id="KW-1185">Reference proteome</keyword>
<accession>A0ABS3Y4Y0</accession>
<evidence type="ECO:0000313" key="6">
    <source>
        <dbReference type="Proteomes" id="UP000721954"/>
    </source>
</evidence>
<comment type="caution">
    <text evidence="5">The sequence shown here is derived from an EMBL/GenBank/DDBJ whole genome shotgun (WGS) entry which is preliminary data.</text>
</comment>